<proteinExistence type="predicted"/>
<accession>A0A1H2I6D8</accession>
<dbReference type="EMBL" id="LT629780">
    <property type="protein sequence ID" value="SDU39710.1"/>
    <property type="molecule type" value="Genomic_DNA"/>
</dbReference>
<evidence type="ECO:0000313" key="3">
    <source>
        <dbReference type="Proteomes" id="UP000243063"/>
    </source>
</evidence>
<organism evidence="2 3">
    <name type="scientific">Geopseudomonas guangdongensis</name>
    <dbReference type="NCBI Taxonomy" id="1245526"/>
    <lineage>
        <taxon>Bacteria</taxon>
        <taxon>Pseudomonadati</taxon>
        <taxon>Pseudomonadota</taxon>
        <taxon>Gammaproteobacteria</taxon>
        <taxon>Pseudomonadales</taxon>
        <taxon>Pseudomonadaceae</taxon>
        <taxon>Geopseudomonas</taxon>
    </lineage>
</organism>
<dbReference type="RefSeq" id="WP_157719005.1">
    <property type="nucleotide sequence ID" value="NZ_LT629780.1"/>
</dbReference>
<evidence type="ECO:0000256" key="1">
    <source>
        <dbReference type="SAM" id="Phobius"/>
    </source>
</evidence>
<keyword evidence="1" id="KW-0812">Transmembrane</keyword>
<keyword evidence="1" id="KW-1133">Transmembrane helix</keyword>
<feature type="transmembrane region" description="Helical" evidence="1">
    <location>
        <begin position="6"/>
        <end position="25"/>
    </location>
</feature>
<name>A0A1H2I6D8_9GAMM</name>
<reference evidence="3" key="1">
    <citation type="submission" date="2016-10" db="EMBL/GenBank/DDBJ databases">
        <authorList>
            <person name="Varghese N."/>
            <person name="Submissions S."/>
        </authorList>
    </citation>
    <scope>NUCLEOTIDE SEQUENCE [LARGE SCALE GENOMIC DNA]</scope>
    <source>
        <strain evidence="3">CCTCC 2012022</strain>
    </source>
</reference>
<dbReference type="STRING" id="1245526.SAMN05216580_2757"/>
<protein>
    <submittedName>
        <fullName evidence="2">Uncharacterized protein</fullName>
    </submittedName>
</protein>
<evidence type="ECO:0000313" key="2">
    <source>
        <dbReference type="EMBL" id="SDU39710.1"/>
    </source>
</evidence>
<sequence>MRLIEAFFIVALPIWLSMPLIYFLLLQLNPGMKLTTAQNKASCGGNCKPC</sequence>
<dbReference type="Proteomes" id="UP000243063">
    <property type="component" value="Chromosome I"/>
</dbReference>
<dbReference type="AlphaFoldDB" id="A0A1H2I6D8"/>
<gene>
    <name evidence="2" type="ORF">SAMN05216580_2757</name>
</gene>
<keyword evidence="3" id="KW-1185">Reference proteome</keyword>
<keyword evidence="1" id="KW-0472">Membrane</keyword>